<keyword evidence="3" id="KW-1185">Reference proteome</keyword>
<accession>A0A914YL41</accession>
<name>A0A914YL41_9BILA</name>
<feature type="transmembrane region" description="Helical" evidence="1">
    <location>
        <begin position="6"/>
        <end position="27"/>
    </location>
</feature>
<dbReference type="SMART" id="SM00271">
    <property type="entry name" value="DnaJ"/>
    <property type="match status" value="1"/>
</dbReference>
<dbReference type="Gene3D" id="1.10.287.110">
    <property type="entry name" value="DnaJ domain"/>
    <property type="match status" value="1"/>
</dbReference>
<proteinExistence type="predicted"/>
<dbReference type="InterPro" id="IPR036869">
    <property type="entry name" value="J_dom_sf"/>
</dbReference>
<dbReference type="AlphaFoldDB" id="A0A914YL41"/>
<protein>
    <submittedName>
        <fullName evidence="4">J domain-containing protein</fullName>
    </submittedName>
</protein>
<keyword evidence="1" id="KW-1133">Transmembrane helix</keyword>
<evidence type="ECO:0000313" key="4">
    <source>
        <dbReference type="WBParaSite" id="PSU_v2.g21065.t1"/>
    </source>
</evidence>
<dbReference type="CDD" id="cd06257">
    <property type="entry name" value="DnaJ"/>
    <property type="match status" value="1"/>
</dbReference>
<organism evidence="3 4">
    <name type="scientific">Panagrolaimus superbus</name>
    <dbReference type="NCBI Taxonomy" id="310955"/>
    <lineage>
        <taxon>Eukaryota</taxon>
        <taxon>Metazoa</taxon>
        <taxon>Ecdysozoa</taxon>
        <taxon>Nematoda</taxon>
        <taxon>Chromadorea</taxon>
        <taxon>Rhabditida</taxon>
        <taxon>Tylenchina</taxon>
        <taxon>Panagrolaimomorpha</taxon>
        <taxon>Panagrolaimoidea</taxon>
        <taxon>Panagrolaimidae</taxon>
        <taxon>Panagrolaimus</taxon>
    </lineage>
</organism>
<dbReference type="SUPFAM" id="SSF46565">
    <property type="entry name" value="Chaperone J-domain"/>
    <property type="match status" value="1"/>
</dbReference>
<evidence type="ECO:0000259" key="2">
    <source>
        <dbReference type="PROSITE" id="PS50076"/>
    </source>
</evidence>
<dbReference type="Pfam" id="PF00226">
    <property type="entry name" value="DnaJ"/>
    <property type="match status" value="1"/>
</dbReference>
<dbReference type="PROSITE" id="PS50076">
    <property type="entry name" value="DNAJ_2"/>
    <property type="match status" value="1"/>
</dbReference>
<keyword evidence="1" id="KW-0812">Transmembrane</keyword>
<dbReference type="WBParaSite" id="PSU_v2.g21065.t1">
    <property type="protein sequence ID" value="PSU_v2.g21065.t1"/>
    <property type="gene ID" value="PSU_v2.g21065"/>
</dbReference>
<dbReference type="InterPro" id="IPR001623">
    <property type="entry name" value="DnaJ_domain"/>
</dbReference>
<reference evidence="4" key="1">
    <citation type="submission" date="2022-11" db="UniProtKB">
        <authorList>
            <consortium name="WormBaseParasite"/>
        </authorList>
    </citation>
    <scope>IDENTIFICATION</scope>
</reference>
<keyword evidence="1" id="KW-0472">Membrane</keyword>
<evidence type="ECO:0000256" key="1">
    <source>
        <dbReference type="SAM" id="Phobius"/>
    </source>
</evidence>
<sequence>MVVGPPIGALVGGVSAIILTQMIIDALKTKIFNGRKNIAVARAYSYLGINSGASDEEVLAAYHSCCLRYHPDRNEGSRESHEAFCKLQTYFDLIRCSRDKVF</sequence>
<dbReference type="PRINTS" id="PR00625">
    <property type="entry name" value="JDOMAIN"/>
</dbReference>
<evidence type="ECO:0000313" key="3">
    <source>
        <dbReference type="Proteomes" id="UP000887577"/>
    </source>
</evidence>
<feature type="domain" description="J" evidence="2">
    <location>
        <begin position="42"/>
        <end position="102"/>
    </location>
</feature>
<dbReference type="Proteomes" id="UP000887577">
    <property type="component" value="Unplaced"/>
</dbReference>